<evidence type="ECO:0000256" key="4">
    <source>
        <dbReference type="ARBA" id="ARBA00021581"/>
    </source>
</evidence>
<comment type="catalytic activity">
    <reaction evidence="13 14">
        <text>di-trans,octa-cis-undecaprenyl diphosphate + H2O = di-trans,octa-cis-undecaprenyl phosphate + phosphate + H(+)</text>
        <dbReference type="Rhea" id="RHEA:28094"/>
        <dbReference type="ChEBI" id="CHEBI:15377"/>
        <dbReference type="ChEBI" id="CHEBI:15378"/>
        <dbReference type="ChEBI" id="CHEBI:43474"/>
        <dbReference type="ChEBI" id="CHEBI:58405"/>
        <dbReference type="ChEBI" id="CHEBI:60392"/>
        <dbReference type="EC" id="3.6.1.27"/>
    </reaction>
</comment>
<evidence type="ECO:0000256" key="10">
    <source>
        <dbReference type="ARBA" id="ARBA00023251"/>
    </source>
</evidence>
<evidence type="ECO:0000313" key="16">
    <source>
        <dbReference type="Proteomes" id="UP000177885"/>
    </source>
</evidence>
<evidence type="ECO:0000256" key="12">
    <source>
        <dbReference type="ARBA" id="ARBA00032932"/>
    </source>
</evidence>
<dbReference type="GO" id="GO:0046677">
    <property type="term" value="P:response to antibiotic"/>
    <property type="evidence" value="ECO:0007669"/>
    <property type="project" value="UniProtKB-UniRule"/>
</dbReference>
<dbReference type="AlphaFoldDB" id="A0A1F7TKC1"/>
<gene>
    <name evidence="14" type="primary">uppP</name>
    <name evidence="15" type="ORF">A2856_01820</name>
</gene>
<dbReference type="Proteomes" id="UP000177885">
    <property type="component" value="Unassembled WGS sequence"/>
</dbReference>
<dbReference type="InterPro" id="IPR003824">
    <property type="entry name" value="UppP"/>
</dbReference>
<keyword evidence="14" id="KW-0961">Cell wall biogenesis/degradation</keyword>
<evidence type="ECO:0000256" key="11">
    <source>
        <dbReference type="ARBA" id="ARBA00032707"/>
    </source>
</evidence>
<feature type="transmembrane region" description="Helical" evidence="14">
    <location>
        <begin position="211"/>
        <end position="234"/>
    </location>
</feature>
<proteinExistence type="inferred from homology"/>
<evidence type="ECO:0000256" key="3">
    <source>
        <dbReference type="ARBA" id="ARBA00012374"/>
    </source>
</evidence>
<feature type="transmembrane region" description="Helical" evidence="14">
    <location>
        <begin position="79"/>
        <end position="97"/>
    </location>
</feature>
<accession>A0A1F7TKC1</accession>
<dbReference type="STRING" id="1802385.A2856_01820"/>
<keyword evidence="8 14" id="KW-1133">Transmembrane helix</keyword>
<comment type="function">
    <text evidence="14">Catalyzes the dephosphorylation of undecaprenyl diphosphate (UPP). Confers resistance to bacitracin.</text>
</comment>
<evidence type="ECO:0000256" key="1">
    <source>
        <dbReference type="ARBA" id="ARBA00004651"/>
    </source>
</evidence>
<dbReference type="GO" id="GO:0008360">
    <property type="term" value="P:regulation of cell shape"/>
    <property type="evidence" value="ECO:0007669"/>
    <property type="project" value="UniProtKB-KW"/>
</dbReference>
<dbReference type="GO" id="GO:0005886">
    <property type="term" value="C:plasma membrane"/>
    <property type="evidence" value="ECO:0007669"/>
    <property type="project" value="UniProtKB-SubCell"/>
</dbReference>
<sequence length="262" mass="27578">MTLLQAFILGAVQGLAEFLPVSSSGHLILVPAIFGWEPHPVAFDAVIHLGTLLAVVYALREDVTRIVVGIFRGDSLGRVGWLIAVGTIPTLLVGFLLSEVSGPDLRSPSLVAAMLAGWGALLWIADRSVKPDATDDIRRLSWKQAILVAVVQVFSLIPGTSRSGATITAGLFAGIDRATAARFSFLLGLPAIAAAVCLSFVRIWNGAAPVAIAPTIVGIGSSFAFGVLAIRLLLKLMKSASYAPFAVYRIALAAVVWLVLVR</sequence>
<feature type="transmembrane region" description="Helical" evidence="14">
    <location>
        <begin position="40"/>
        <end position="59"/>
    </location>
</feature>
<keyword evidence="14" id="KW-0133">Cell shape</keyword>
<evidence type="ECO:0000256" key="2">
    <source>
        <dbReference type="ARBA" id="ARBA00010621"/>
    </source>
</evidence>
<dbReference type="GO" id="GO:0050380">
    <property type="term" value="F:undecaprenyl-diphosphatase activity"/>
    <property type="evidence" value="ECO:0007669"/>
    <property type="project" value="UniProtKB-UniRule"/>
</dbReference>
<evidence type="ECO:0000256" key="14">
    <source>
        <dbReference type="HAMAP-Rule" id="MF_01006"/>
    </source>
</evidence>
<dbReference type="EC" id="3.6.1.27" evidence="3 14"/>
<protein>
    <recommendedName>
        <fullName evidence="4 14">Undecaprenyl-diphosphatase</fullName>
        <ecNumber evidence="3 14">3.6.1.27</ecNumber>
    </recommendedName>
    <alternativeName>
        <fullName evidence="12 14">Bacitracin resistance protein</fullName>
    </alternativeName>
    <alternativeName>
        <fullName evidence="11 14">Undecaprenyl pyrophosphate phosphatase</fullName>
    </alternativeName>
</protein>
<dbReference type="HAMAP" id="MF_01006">
    <property type="entry name" value="Undec_diphosphatase"/>
    <property type="match status" value="1"/>
</dbReference>
<keyword evidence="5 14" id="KW-1003">Cell membrane</keyword>
<dbReference type="GO" id="GO:0071555">
    <property type="term" value="P:cell wall organization"/>
    <property type="evidence" value="ECO:0007669"/>
    <property type="project" value="UniProtKB-KW"/>
</dbReference>
<feature type="transmembrane region" description="Helical" evidence="14">
    <location>
        <begin position="185"/>
        <end position="204"/>
    </location>
</feature>
<evidence type="ECO:0000256" key="6">
    <source>
        <dbReference type="ARBA" id="ARBA00022692"/>
    </source>
</evidence>
<dbReference type="PANTHER" id="PTHR30622">
    <property type="entry name" value="UNDECAPRENYL-DIPHOSPHATASE"/>
    <property type="match status" value="1"/>
</dbReference>
<evidence type="ECO:0000256" key="9">
    <source>
        <dbReference type="ARBA" id="ARBA00023136"/>
    </source>
</evidence>
<reference evidence="15 16" key="1">
    <citation type="journal article" date="2016" name="Nat. Commun.">
        <title>Thousands of microbial genomes shed light on interconnected biogeochemical processes in an aquifer system.</title>
        <authorList>
            <person name="Anantharaman K."/>
            <person name="Brown C.T."/>
            <person name="Hug L.A."/>
            <person name="Sharon I."/>
            <person name="Castelle C.J."/>
            <person name="Probst A.J."/>
            <person name="Thomas B.C."/>
            <person name="Singh A."/>
            <person name="Wilkins M.J."/>
            <person name="Karaoz U."/>
            <person name="Brodie E.L."/>
            <person name="Williams K.H."/>
            <person name="Hubbard S.S."/>
            <person name="Banfield J.F."/>
        </authorList>
    </citation>
    <scope>NUCLEOTIDE SEQUENCE [LARGE SCALE GENOMIC DNA]</scope>
</reference>
<evidence type="ECO:0000256" key="5">
    <source>
        <dbReference type="ARBA" id="ARBA00022475"/>
    </source>
</evidence>
<dbReference type="EMBL" id="MGDT01000007">
    <property type="protein sequence ID" value="OGL66412.1"/>
    <property type="molecule type" value="Genomic_DNA"/>
</dbReference>
<keyword evidence="9 14" id="KW-0472">Membrane</keyword>
<comment type="miscellaneous">
    <text evidence="14">Bacitracin is thought to be involved in the inhibition of peptidoglycan synthesis by sequestering undecaprenyl diphosphate, thereby reducing the pool of lipid carrier available.</text>
</comment>
<feature type="transmembrane region" description="Helical" evidence="14">
    <location>
        <begin position="109"/>
        <end position="125"/>
    </location>
</feature>
<evidence type="ECO:0000256" key="8">
    <source>
        <dbReference type="ARBA" id="ARBA00022989"/>
    </source>
</evidence>
<dbReference type="PANTHER" id="PTHR30622:SF4">
    <property type="entry name" value="UNDECAPRENYL-DIPHOSPHATASE"/>
    <property type="match status" value="1"/>
</dbReference>
<name>A0A1F7TKC1_9BACT</name>
<comment type="caution">
    <text evidence="15">The sequence shown here is derived from an EMBL/GenBank/DDBJ whole genome shotgun (WGS) entry which is preliminary data.</text>
</comment>
<organism evidence="15 16">
    <name type="scientific">Candidatus Uhrbacteria bacterium RIFCSPHIGHO2_01_FULL_63_20</name>
    <dbReference type="NCBI Taxonomy" id="1802385"/>
    <lineage>
        <taxon>Bacteria</taxon>
        <taxon>Candidatus Uhriibacteriota</taxon>
    </lineage>
</organism>
<feature type="transmembrane region" description="Helical" evidence="14">
    <location>
        <begin position="146"/>
        <end position="173"/>
    </location>
</feature>
<dbReference type="Pfam" id="PF02673">
    <property type="entry name" value="BacA"/>
    <property type="match status" value="1"/>
</dbReference>
<comment type="subcellular location">
    <subcellularLocation>
        <location evidence="1 14">Cell membrane</location>
        <topology evidence="1 14">Multi-pass membrane protein</topology>
    </subcellularLocation>
</comment>
<dbReference type="NCBIfam" id="TIGR00753">
    <property type="entry name" value="undec_PP_bacA"/>
    <property type="match status" value="1"/>
</dbReference>
<evidence type="ECO:0000256" key="13">
    <source>
        <dbReference type="ARBA" id="ARBA00047594"/>
    </source>
</evidence>
<evidence type="ECO:0000313" key="15">
    <source>
        <dbReference type="EMBL" id="OGL66412.1"/>
    </source>
</evidence>
<keyword evidence="14" id="KW-0573">Peptidoglycan synthesis</keyword>
<evidence type="ECO:0000256" key="7">
    <source>
        <dbReference type="ARBA" id="ARBA00022801"/>
    </source>
</evidence>
<feature type="transmembrane region" description="Helical" evidence="14">
    <location>
        <begin position="240"/>
        <end position="261"/>
    </location>
</feature>
<keyword evidence="6 14" id="KW-0812">Transmembrane</keyword>
<comment type="similarity">
    <text evidence="2 14">Belongs to the UppP family.</text>
</comment>
<keyword evidence="7 14" id="KW-0378">Hydrolase</keyword>
<keyword evidence="10 14" id="KW-0046">Antibiotic resistance</keyword>
<dbReference type="GO" id="GO:0009252">
    <property type="term" value="P:peptidoglycan biosynthetic process"/>
    <property type="evidence" value="ECO:0007669"/>
    <property type="project" value="UniProtKB-KW"/>
</dbReference>